<proteinExistence type="predicted"/>
<dbReference type="GeneID" id="94038803"/>
<accession>A0AAE9HAL4</accession>
<name>A0AAE9HAL4_ALCFA</name>
<gene>
    <name evidence="2" type="ORF">MXF72_17145</name>
</gene>
<feature type="domain" description="Recombinase-like" evidence="1">
    <location>
        <begin position="2"/>
        <end position="72"/>
    </location>
</feature>
<evidence type="ECO:0000313" key="2">
    <source>
        <dbReference type="EMBL" id="UPL21091.1"/>
    </source>
</evidence>
<protein>
    <recommendedName>
        <fullName evidence="1">Recombinase-like domain-containing protein</fullName>
    </recommendedName>
</protein>
<dbReference type="Proteomes" id="UP000830925">
    <property type="component" value="Chromosome"/>
</dbReference>
<dbReference type="EMBL" id="CP095873">
    <property type="protein sequence ID" value="UPL21091.1"/>
    <property type="molecule type" value="Genomic_DNA"/>
</dbReference>
<reference evidence="2" key="1">
    <citation type="submission" date="2022-04" db="EMBL/GenBank/DDBJ databases">
        <title>Genomic mining of Alcaligenes faecalis D334 producing ectoin and derivatives.</title>
        <authorList>
            <person name="Doan V.T."/>
            <person name="Quach N.T."/>
            <person name="Vu T.-H.-N."/>
            <person name="Phi Q.-T."/>
        </authorList>
    </citation>
    <scope>NUCLEOTIDE SEQUENCE</scope>
    <source>
        <strain evidence="2">D334</strain>
    </source>
</reference>
<dbReference type="AlphaFoldDB" id="A0AAE9HAL4"/>
<dbReference type="InterPro" id="IPR046789">
    <property type="entry name" value="HTH_62"/>
</dbReference>
<sequence length="72" mass="8002">MSVRYLQANQAQRREPTLYEDLLGDAIERAFAKGVHDLPGLVQQLNREGLSTPDGQAWTEENYSDAIAALAQ</sequence>
<evidence type="ECO:0000313" key="3">
    <source>
        <dbReference type="Proteomes" id="UP000830925"/>
    </source>
</evidence>
<evidence type="ECO:0000259" key="1">
    <source>
        <dbReference type="Pfam" id="PF20552"/>
    </source>
</evidence>
<dbReference type="RefSeq" id="WP_026484082.1">
    <property type="nucleotide sequence ID" value="NZ_CP095873.1"/>
</dbReference>
<dbReference type="Pfam" id="PF20552">
    <property type="entry name" value="HTH_62"/>
    <property type="match status" value="1"/>
</dbReference>
<organism evidence="2 3">
    <name type="scientific">Alcaligenes faecalis</name>
    <dbReference type="NCBI Taxonomy" id="511"/>
    <lineage>
        <taxon>Bacteria</taxon>
        <taxon>Pseudomonadati</taxon>
        <taxon>Pseudomonadota</taxon>
        <taxon>Betaproteobacteria</taxon>
        <taxon>Burkholderiales</taxon>
        <taxon>Alcaligenaceae</taxon>
        <taxon>Alcaligenes</taxon>
    </lineage>
</organism>